<dbReference type="CDD" id="cd06267">
    <property type="entry name" value="PBP1_LacI_sugar_binding-like"/>
    <property type="match status" value="1"/>
</dbReference>
<protein>
    <submittedName>
        <fullName evidence="5">LacI family transcriptional regulator</fullName>
    </submittedName>
</protein>
<dbReference type="InterPro" id="IPR000843">
    <property type="entry name" value="HTH_LacI"/>
</dbReference>
<dbReference type="PANTHER" id="PTHR30146:SF153">
    <property type="entry name" value="LACTOSE OPERON REPRESSOR"/>
    <property type="match status" value="1"/>
</dbReference>
<dbReference type="PRINTS" id="PR00036">
    <property type="entry name" value="HTHLACI"/>
</dbReference>
<organism evidence="5 6">
    <name type="scientific">Luteimicrobium album</name>
    <dbReference type="NCBI Taxonomy" id="1054550"/>
    <lineage>
        <taxon>Bacteria</taxon>
        <taxon>Bacillati</taxon>
        <taxon>Actinomycetota</taxon>
        <taxon>Actinomycetes</taxon>
        <taxon>Micrococcales</taxon>
        <taxon>Luteimicrobium</taxon>
    </lineage>
</organism>
<evidence type="ECO:0000256" key="1">
    <source>
        <dbReference type="ARBA" id="ARBA00023015"/>
    </source>
</evidence>
<accession>A0ABQ6HZZ1</accession>
<dbReference type="SUPFAM" id="SSF47413">
    <property type="entry name" value="lambda repressor-like DNA-binding domains"/>
    <property type="match status" value="1"/>
</dbReference>
<name>A0ABQ6HZZ1_9MICO</name>
<gene>
    <name evidence="5" type="primary">lacI_2</name>
    <name evidence="5" type="ORF">GCM10025864_12520</name>
</gene>
<keyword evidence="2" id="KW-0238">DNA-binding</keyword>
<dbReference type="Pfam" id="PF13377">
    <property type="entry name" value="Peripla_BP_3"/>
    <property type="match status" value="1"/>
</dbReference>
<evidence type="ECO:0000259" key="4">
    <source>
        <dbReference type="PROSITE" id="PS50932"/>
    </source>
</evidence>
<dbReference type="EMBL" id="BSUK01000001">
    <property type="protein sequence ID" value="GMA23493.1"/>
    <property type="molecule type" value="Genomic_DNA"/>
</dbReference>
<reference evidence="6" key="1">
    <citation type="journal article" date="2019" name="Int. J. Syst. Evol. Microbiol.">
        <title>The Global Catalogue of Microorganisms (GCM) 10K type strain sequencing project: providing services to taxonomists for standard genome sequencing and annotation.</title>
        <authorList>
            <consortium name="The Broad Institute Genomics Platform"/>
            <consortium name="The Broad Institute Genome Sequencing Center for Infectious Disease"/>
            <person name="Wu L."/>
            <person name="Ma J."/>
        </authorList>
    </citation>
    <scope>NUCLEOTIDE SEQUENCE [LARGE SCALE GENOMIC DNA]</scope>
    <source>
        <strain evidence="6">NBRC 106348</strain>
    </source>
</reference>
<keyword evidence="1" id="KW-0805">Transcription regulation</keyword>
<dbReference type="InterPro" id="IPR046335">
    <property type="entry name" value="LacI/GalR-like_sensor"/>
</dbReference>
<feature type="domain" description="HTH lacI-type" evidence="4">
    <location>
        <begin position="12"/>
        <end position="67"/>
    </location>
</feature>
<dbReference type="Gene3D" id="1.10.260.40">
    <property type="entry name" value="lambda repressor-like DNA-binding domains"/>
    <property type="match status" value="1"/>
</dbReference>
<dbReference type="CDD" id="cd01392">
    <property type="entry name" value="HTH_LacI"/>
    <property type="match status" value="1"/>
</dbReference>
<evidence type="ECO:0000313" key="6">
    <source>
        <dbReference type="Proteomes" id="UP001157091"/>
    </source>
</evidence>
<dbReference type="Proteomes" id="UP001157091">
    <property type="component" value="Unassembled WGS sequence"/>
</dbReference>
<dbReference type="Gene3D" id="3.40.50.2300">
    <property type="match status" value="2"/>
</dbReference>
<dbReference type="SUPFAM" id="SSF53822">
    <property type="entry name" value="Periplasmic binding protein-like I"/>
    <property type="match status" value="1"/>
</dbReference>
<dbReference type="PANTHER" id="PTHR30146">
    <property type="entry name" value="LACI-RELATED TRANSCRIPTIONAL REPRESSOR"/>
    <property type="match status" value="1"/>
</dbReference>
<keyword evidence="6" id="KW-1185">Reference proteome</keyword>
<dbReference type="SMART" id="SM00354">
    <property type="entry name" value="HTH_LACI"/>
    <property type="match status" value="1"/>
</dbReference>
<dbReference type="PROSITE" id="PS50932">
    <property type="entry name" value="HTH_LACI_2"/>
    <property type="match status" value="1"/>
</dbReference>
<comment type="caution">
    <text evidence="5">The sequence shown here is derived from an EMBL/GenBank/DDBJ whole genome shotgun (WGS) entry which is preliminary data.</text>
</comment>
<evidence type="ECO:0000313" key="5">
    <source>
        <dbReference type="EMBL" id="GMA23493.1"/>
    </source>
</evidence>
<sequence>MPSAEQARFRPVTLADVARSAGVSQATASRVVNGSARSVSPALTQSVLAAAEELGYATNVQAQAVARGTTTTVALLVSDIATDYFSSMAAAVMANAERAGLDVTIAVGERRMEREIELVRALRAQRARAIVMAETGFQTPEGADRLAEELRAYERGGGKVVIVSRTQLPFDHLDLDNVGGARKLGGALARLGYRRFLVLAGDRRLVTMHDRIEGFRSGLAERGIDLPEEAVVACDFSWEGARRAVSELDDAVLERTEAIFALNDEMALGAIAGLRGRGMQVPRDVAVAGFDDIRSLRDVTPGLTTVRIPLAEVGALVVDVVTGRRDAPALVPATVVLRDSTPLLG</sequence>
<keyword evidence="3" id="KW-0804">Transcription</keyword>
<dbReference type="InterPro" id="IPR010982">
    <property type="entry name" value="Lambda_DNA-bd_dom_sf"/>
</dbReference>
<dbReference type="InterPro" id="IPR028082">
    <property type="entry name" value="Peripla_BP_I"/>
</dbReference>
<proteinExistence type="predicted"/>
<dbReference type="PROSITE" id="PS00356">
    <property type="entry name" value="HTH_LACI_1"/>
    <property type="match status" value="1"/>
</dbReference>
<evidence type="ECO:0000256" key="2">
    <source>
        <dbReference type="ARBA" id="ARBA00023125"/>
    </source>
</evidence>
<dbReference type="Pfam" id="PF00356">
    <property type="entry name" value="LacI"/>
    <property type="match status" value="1"/>
</dbReference>
<evidence type="ECO:0000256" key="3">
    <source>
        <dbReference type="ARBA" id="ARBA00023163"/>
    </source>
</evidence>